<feature type="chain" id="PRO_5040494604" evidence="1">
    <location>
        <begin position="27"/>
        <end position="573"/>
    </location>
</feature>
<organism evidence="3 4">
    <name type="scientific">Funneliformis caledonium</name>
    <dbReference type="NCBI Taxonomy" id="1117310"/>
    <lineage>
        <taxon>Eukaryota</taxon>
        <taxon>Fungi</taxon>
        <taxon>Fungi incertae sedis</taxon>
        <taxon>Mucoromycota</taxon>
        <taxon>Glomeromycotina</taxon>
        <taxon>Glomeromycetes</taxon>
        <taxon>Glomerales</taxon>
        <taxon>Glomeraceae</taxon>
        <taxon>Funneliformis</taxon>
    </lineage>
</organism>
<keyword evidence="4" id="KW-1185">Reference proteome</keyword>
<evidence type="ECO:0000313" key="4">
    <source>
        <dbReference type="Proteomes" id="UP000789570"/>
    </source>
</evidence>
<dbReference type="SUPFAM" id="SSF81383">
    <property type="entry name" value="F-box domain"/>
    <property type="match status" value="1"/>
</dbReference>
<reference evidence="3" key="1">
    <citation type="submission" date="2021-06" db="EMBL/GenBank/DDBJ databases">
        <authorList>
            <person name="Kallberg Y."/>
            <person name="Tangrot J."/>
            <person name="Rosling A."/>
        </authorList>
    </citation>
    <scope>NUCLEOTIDE SEQUENCE</scope>
    <source>
        <strain evidence="3">UK204</strain>
    </source>
</reference>
<dbReference type="AlphaFoldDB" id="A0A9N9GAT9"/>
<dbReference type="InterPro" id="IPR001810">
    <property type="entry name" value="F-box_dom"/>
</dbReference>
<feature type="signal peptide" evidence="1">
    <location>
        <begin position="1"/>
        <end position="26"/>
    </location>
</feature>
<dbReference type="Pfam" id="PF12937">
    <property type="entry name" value="F-box-like"/>
    <property type="match status" value="1"/>
</dbReference>
<name>A0A9N9GAT9_9GLOM</name>
<gene>
    <name evidence="3" type="ORF">FCALED_LOCUS8211</name>
</gene>
<proteinExistence type="predicted"/>
<dbReference type="InterPro" id="IPR036047">
    <property type="entry name" value="F-box-like_dom_sf"/>
</dbReference>
<keyword evidence="1" id="KW-0732">Signal</keyword>
<dbReference type="EMBL" id="CAJVPQ010002336">
    <property type="protein sequence ID" value="CAG8593339.1"/>
    <property type="molecule type" value="Genomic_DNA"/>
</dbReference>
<evidence type="ECO:0000256" key="1">
    <source>
        <dbReference type="SAM" id="SignalP"/>
    </source>
</evidence>
<feature type="domain" description="F-box" evidence="2">
    <location>
        <begin position="38"/>
        <end position="78"/>
    </location>
</feature>
<evidence type="ECO:0000313" key="3">
    <source>
        <dbReference type="EMBL" id="CAG8593339.1"/>
    </source>
</evidence>
<evidence type="ECO:0000259" key="2">
    <source>
        <dbReference type="Pfam" id="PF12937"/>
    </source>
</evidence>
<dbReference type="OrthoDB" id="2380397at2759"/>
<sequence length="573" mass="67274">MDLNPKKVTELLICLFALIISPKSFSTRSNTCVSLIPDCLLEVFSYLKDDRRTLVSCMRVNRLWCSLIAPILWSAPFKRYSLKYTPKVINTYVSLLSVKNKKFLKSLGLMIPLHTASPLLYYPKYLEVFNIVNYTVAMKEWVRNNFYFANKGWHISRAQKTLDSMMMDLIINHSSSLKKFKYVNNSEFSRADFLEKLCYSDLSLINTLEFLGHGYSHEMYFTTLPKLFRQMSKTTRNIKHLSFYFPETSVDSKLFQSPNSLMYHNQSVKDPTELDLSVAELIRSQNSLKSFCTNEFWMQCSTDLIFSSLLSHSNSLEFIKFFTLIHFDQTFFHYMKKINSLRTLEFKQFPSSSNLSQLIVPQNYLPQVQNVHCDERDVFKQVNTILRLVDHSLKKFYFRDANSVIFSTIELYCPNITHLHISLKDESIASSLNVIRKLPLISLYLDTIYYHSRSIESLLPSTLQYFGLGGSVYQYDIEQILVNAYLPNLSTMEILNLYNTNESIRKIFIKFSERFNHRLKELKLGKSLLREFISLDKKELWNTRSFKISEVRFFKYGVYEDIFGYPFYKSSEG</sequence>
<dbReference type="Proteomes" id="UP000789570">
    <property type="component" value="Unassembled WGS sequence"/>
</dbReference>
<comment type="caution">
    <text evidence="3">The sequence shown here is derived from an EMBL/GenBank/DDBJ whole genome shotgun (WGS) entry which is preliminary data.</text>
</comment>
<protein>
    <submittedName>
        <fullName evidence="3">12199_t:CDS:1</fullName>
    </submittedName>
</protein>
<accession>A0A9N9GAT9</accession>